<gene>
    <name evidence="3" type="ORF">CYR32_19910</name>
</gene>
<accession>A0A2N5DTJ5</accession>
<proteinExistence type="predicted"/>
<reference evidence="3 4" key="1">
    <citation type="submission" date="2017-12" db="EMBL/GenBank/DDBJ databases">
        <title>Characterization of six clinical isolates of Enterochimera gen. nov., a novel genus of the Yersiniaciae family and the three species Enterochimera arupensis sp. nov., Enterochimera coloradensis sp. nov, and Enterochimera californica sp. nov.</title>
        <authorList>
            <person name="Rossi A."/>
            <person name="Fisher M."/>
        </authorList>
    </citation>
    <scope>NUCLEOTIDE SEQUENCE [LARGE SCALE GENOMIC DNA]</scope>
    <source>
        <strain evidence="4">2016-Iso4</strain>
    </source>
</reference>
<dbReference type="AlphaFoldDB" id="A0A2N5DTJ5"/>
<comment type="caution">
    <text evidence="3">The sequence shown here is derived from an EMBL/GenBank/DDBJ whole genome shotgun (WGS) entry which is preliminary data.</text>
</comment>
<name>A0A2N5DTJ5_9GAMM</name>
<dbReference type="RefSeq" id="WP_081876088.1">
    <property type="nucleotide sequence ID" value="NZ_PJZH01000039.1"/>
</dbReference>
<dbReference type="OrthoDB" id="6522784at2"/>
<organism evidence="3 4">
    <name type="scientific">Chimaeribacter coloradensis</name>
    <dbReference type="NCBI Taxonomy" id="2060068"/>
    <lineage>
        <taxon>Bacteria</taxon>
        <taxon>Pseudomonadati</taxon>
        <taxon>Pseudomonadota</taxon>
        <taxon>Gammaproteobacteria</taxon>
        <taxon>Enterobacterales</taxon>
        <taxon>Yersiniaceae</taxon>
        <taxon>Chimaeribacter</taxon>
    </lineage>
</organism>
<evidence type="ECO:0000313" key="3">
    <source>
        <dbReference type="EMBL" id="PLR29815.1"/>
    </source>
</evidence>
<dbReference type="Proteomes" id="UP000234503">
    <property type="component" value="Unassembled WGS sequence"/>
</dbReference>
<evidence type="ECO:0000256" key="2">
    <source>
        <dbReference type="SAM" id="Phobius"/>
    </source>
</evidence>
<sequence length="134" mass="14308">MDNSAFNRGKRAAGFWLRLSKSARAANNICIAWAVRRGLPAFLGRIPVPLACFVALSTAVACGVIFGTIIIIGGIFVYMLCNIAISGEDGCSDDHAPSYGTEWRDGYEGTGIYTGSSMPGATSSRVDNYEDEED</sequence>
<keyword evidence="2" id="KW-1133">Transmembrane helix</keyword>
<evidence type="ECO:0000313" key="4">
    <source>
        <dbReference type="Proteomes" id="UP000234503"/>
    </source>
</evidence>
<feature type="compositionally biased region" description="Polar residues" evidence="1">
    <location>
        <begin position="113"/>
        <end position="126"/>
    </location>
</feature>
<keyword evidence="2" id="KW-0812">Transmembrane</keyword>
<keyword evidence="4" id="KW-1185">Reference proteome</keyword>
<keyword evidence="2" id="KW-0472">Membrane</keyword>
<evidence type="ECO:0008006" key="5">
    <source>
        <dbReference type="Google" id="ProtNLM"/>
    </source>
</evidence>
<feature type="region of interest" description="Disordered" evidence="1">
    <location>
        <begin position="110"/>
        <end position="134"/>
    </location>
</feature>
<evidence type="ECO:0000256" key="1">
    <source>
        <dbReference type="SAM" id="MobiDB-lite"/>
    </source>
</evidence>
<dbReference type="EMBL" id="PJZH01000039">
    <property type="protein sequence ID" value="PLR29815.1"/>
    <property type="molecule type" value="Genomic_DNA"/>
</dbReference>
<feature type="transmembrane region" description="Helical" evidence="2">
    <location>
        <begin position="46"/>
        <end position="79"/>
    </location>
</feature>
<protein>
    <recommendedName>
        <fullName evidence="5">DUF3742 domain-containing protein</fullName>
    </recommendedName>
</protein>